<gene>
    <name evidence="3" type="ORF">CALCODRAFT_512548</name>
</gene>
<organism evidence="3 4">
    <name type="scientific">Calocera cornea HHB12733</name>
    <dbReference type="NCBI Taxonomy" id="1353952"/>
    <lineage>
        <taxon>Eukaryota</taxon>
        <taxon>Fungi</taxon>
        <taxon>Dikarya</taxon>
        <taxon>Basidiomycota</taxon>
        <taxon>Agaricomycotina</taxon>
        <taxon>Dacrymycetes</taxon>
        <taxon>Dacrymycetales</taxon>
        <taxon>Dacrymycetaceae</taxon>
        <taxon>Calocera</taxon>
    </lineage>
</organism>
<evidence type="ECO:0000256" key="1">
    <source>
        <dbReference type="SAM" id="MobiDB-lite"/>
    </source>
</evidence>
<feature type="compositionally biased region" description="Gly residues" evidence="1">
    <location>
        <begin position="655"/>
        <end position="664"/>
    </location>
</feature>
<reference evidence="3 4" key="1">
    <citation type="journal article" date="2016" name="Mol. Biol. Evol.">
        <title>Comparative Genomics of Early-Diverging Mushroom-Forming Fungi Provides Insights into the Origins of Lignocellulose Decay Capabilities.</title>
        <authorList>
            <person name="Nagy L.G."/>
            <person name="Riley R."/>
            <person name="Tritt A."/>
            <person name="Adam C."/>
            <person name="Daum C."/>
            <person name="Floudas D."/>
            <person name="Sun H."/>
            <person name="Yadav J.S."/>
            <person name="Pangilinan J."/>
            <person name="Larsson K.H."/>
            <person name="Matsuura K."/>
            <person name="Barry K."/>
            <person name="Labutti K."/>
            <person name="Kuo R."/>
            <person name="Ohm R.A."/>
            <person name="Bhattacharya S.S."/>
            <person name="Shirouzu T."/>
            <person name="Yoshinaga Y."/>
            <person name="Martin F.M."/>
            <person name="Grigoriev I.V."/>
            <person name="Hibbett D.S."/>
        </authorList>
    </citation>
    <scope>NUCLEOTIDE SEQUENCE [LARGE SCALE GENOMIC DNA]</scope>
    <source>
        <strain evidence="3 4">HHB12733</strain>
    </source>
</reference>
<dbReference type="OrthoDB" id="2796951at2759"/>
<dbReference type="PANTHER" id="PTHR36183">
    <property type="entry name" value="BETA-GLUCURONIDASE"/>
    <property type="match status" value="1"/>
</dbReference>
<accession>A0A165CYV5</accession>
<dbReference type="GO" id="GO:0016787">
    <property type="term" value="F:hydrolase activity"/>
    <property type="evidence" value="ECO:0007669"/>
    <property type="project" value="UniProtKB-KW"/>
</dbReference>
<feature type="domain" description="Beta-glucuronidase C-terminal" evidence="2">
    <location>
        <begin position="507"/>
        <end position="612"/>
    </location>
</feature>
<name>A0A165CYV5_9BASI</name>
<feature type="compositionally biased region" description="Gly residues" evidence="1">
    <location>
        <begin position="626"/>
        <end position="639"/>
    </location>
</feature>
<dbReference type="SUPFAM" id="SSF51445">
    <property type="entry name" value="(Trans)glycosidases"/>
    <property type="match status" value="1"/>
</dbReference>
<feature type="region of interest" description="Disordered" evidence="1">
    <location>
        <begin position="626"/>
        <end position="669"/>
    </location>
</feature>
<dbReference type="EMBL" id="KV424095">
    <property type="protein sequence ID" value="KZT51702.1"/>
    <property type="molecule type" value="Genomic_DNA"/>
</dbReference>
<feature type="region of interest" description="Disordered" evidence="1">
    <location>
        <begin position="24"/>
        <end position="85"/>
    </location>
</feature>
<dbReference type="InParanoid" id="A0A165CYV5"/>
<evidence type="ECO:0000313" key="3">
    <source>
        <dbReference type="EMBL" id="KZT51702.1"/>
    </source>
</evidence>
<evidence type="ECO:0000259" key="2">
    <source>
        <dbReference type="Pfam" id="PF16862"/>
    </source>
</evidence>
<sequence length="691" mass="70300">MGSTPAAPAQTLLCALSIFTPQHTLGRHPRRRSGRAWQSITPPRSRHLPHIHSDRRSTPLGSSAPDRPHLSVDHHPAALESPICSPPQAAAQTTTLSLPLYPSSTALPSVPANYLGLSIELSSLSSLLGPGVPPPPTPGNASIPTPFLTYLQNVYTRLGAPLRLRIGGNSMDSSVYAENQTTTLLEVLDPAANSNNVPVSFGPLLFSTLGALITPHLNLSYTFALPLLTPNDTASYAPLAAAEGALLPAGTLDLVLLGNEPDLYYDHGDRPGFANYSVDDYIGDFGEEIAGMTGDLQYPILGGPTICCNWDLSSLAASGYLTTFSSQLKAITLQHYPQNNCFGSYAFGLDYYLLHSNVVGLAQWQAPGVGLARAAGKEVRMTEFNTASCGGVPGISDTFAATLWTIDYALQLATQGFTGAHIHTREPGVSYNIFSPPNTTAVSTDSSSASAVTQALESGWTTGVTYWPLLVVAEALGGNQSSANATRSAGVFTAPVDLNLSSDATAGYALYSSAGGWQLSALLLINYGASNLSYALPPGLAPSGSLELQTKLLLAPDTSTTSPPITWAGQAISAAGDGALTGAHVSVIQVCPPQTQASGACVVSVPGPGVALVSVTVTVGEAGGEAAGTGTGTGAGGGKSTVTVQAGQSSTPAGAGAGPTGGSTSGARGTSWGGRAALVGALLAAGVALGG</sequence>
<protein>
    <submittedName>
        <fullName evidence="3">Glycoside hydrolase family 79 protein</fullName>
    </submittedName>
</protein>
<dbReference type="InterPro" id="IPR031728">
    <property type="entry name" value="GlcAase_C"/>
</dbReference>
<keyword evidence="4" id="KW-1185">Reference proteome</keyword>
<dbReference type="PANTHER" id="PTHR36183:SF2">
    <property type="entry name" value="BETA-GLUCURONIDASE C-TERMINAL DOMAIN-CONTAINING PROTEIN"/>
    <property type="match status" value="1"/>
</dbReference>
<evidence type="ECO:0000313" key="4">
    <source>
        <dbReference type="Proteomes" id="UP000076842"/>
    </source>
</evidence>
<feature type="compositionally biased region" description="Basic residues" evidence="1">
    <location>
        <begin position="25"/>
        <end position="34"/>
    </location>
</feature>
<dbReference type="STRING" id="1353952.A0A165CYV5"/>
<dbReference type="Gene3D" id="3.20.20.80">
    <property type="entry name" value="Glycosidases"/>
    <property type="match status" value="1"/>
</dbReference>
<dbReference type="Proteomes" id="UP000076842">
    <property type="component" value="Unassembled WGS sequence"/>
</dbReference>
<dbReference type="Pfam" id="PF16862">
    <property type="entry name" value="Glyco_hydro_79C"/>
    <property type="match status" value="1"/>
</dbReference>
<proteinExistence type="predicted"/>
<keyword evidence="3" id="KW-0378">Hydrolase</keyword>
<feature type="compositionally biased region" description="Basic and acidic residues" evidence="1">
    <location>
        <begin position="66"/>
        <end position="77"/>
    </location>
</feature>
<dbReference type="InterPro" id="IPR017853">
    <property type="entry name" value="GH"/>
</dbReference>
<dbReference type="AlphaFoldDB" id="A0A165CYV5"/>
<dbReference type="InterPro" id="IPR052974">
    <property type="entry name" value="GH79_Enzymes"/>
</dbReference>
<feature type="compositionally biased region" description="Low complexity" evidence="1">
    <location>
        <begin position="640"/>
        <end position="654"/>
    </location>
</feature>